<feature type="compositionally biased region" description="Polar residues" evidence="1">
    <location>
        <begin position="1"/>
        <end position="11"/>
    </location>
</feature>
<accession>A0AAV7LKB1</accession>
<evidence type="ECO:0000313" key="3">
    <source>
        <dbReference type="Proteomes" id="UP001066276"/>
    </source>
</evidence>
<gene>
    <name evidence="2" type="ORF">NDU88_004087</name>
</gene>
<evidence type="ECO:0000256" key="1">
    <source>
        <dbReference type="SAM" id="MobiDB-lite"/>
    </source>
</evidence>
<feature type="region of interest" description="Disordered" evidence="1">
    <location>
        <begin position="1"/>
        <end position="26"/>
    </location>
</feature>
<dbReference type="EMBL" id="JANPWB010000015">
    <property type="protein sequence ID" value="KAJ1090959.1"/>
    <property type="molecule type" value="Genomic_DNA"/>
</dbReference>
<evidence type="ECO:0000313" key="2">
    <source>
        <dbReference type="EMBL" id="KAJ1090959.1"/>
    </source>
</evidence>
<comment type="caution">
    <text evidence="2">The sequence shown here is derived from an EMBL/GenBank/DDBJ whole genome shotgun (WGS) entry which is preliminary data.</text>
</comment>
<feature type="compositionally biased region" description="Basic residues" evidence="1">
    <location>
        <begin position="62"/>
        <end position="71"/>
    </location>
</feature>
<protein>
    <submittedName>
        <fullName evidence="2">Uncharacterized protein</fullName>
    </submittedName>
</protein>
<organism evidence="2 3">
    <name type="scientific">Pleurodeles waltl</name>
    <name type="common">Iberian ribbed newt</name>
    <dbReference type="NCBI Taxonomy" id="8319"/>
    <lineage>
        <taxon>Eukaryota</taxon>
        <taxon>Metazoa</taxon>
        <taxon>Chordata</taxon>
        <taxon>Craniata</taxon>
        <taxon>Vertebrata</taxon>
        <taxon>Euteleostomi</taxon>
        <taxon>Amphibia</taxon>
        <taxon>Batrachia</taxon>
        <taxon>Caudata</taxon>
        <taxon>Salamandroidea</taxon>
        <taxon>Salamandridae</taxon>
        <taxon>Pleurodelinae</taxon>
        <taxon>Pleurodeles</taxon>
    </lineage>
</organism>
<dbReference type="AlphaFoldDB" id="A0AAV7LKB1"/>
<sequence>MALVKNRQQPWSHPPARGSCSPLPAASAPRTVLTRLLSFPRLFSPTNTGSAPRPCALDAGRRTPRTSRSHLHRDASHPAPAPYA</sequence>
<dbReference type="Proteomes" id="UP001066276">
    <property type="component" value="Chromosome 11"/>
</dbReference>
<keyword evidence="3" id="KW-1185">Reference proteome</keyword>
<reference evidence="2" key="1">
    <citation type="journal article" date="2022" name="bioRxiv">
        <title>Sequencing and chromosome-scale assembly of the giantPleurodeles waltlgenome.</title>
        <authorList>
            <person name="Brown T."/>
            <person name="Elewa A."/>
            <person name="Iarovenko S."/>
            <person name="Subramanian E."/>
            <person name="Araus A.J."/>
            <person name="Petzold A."/>
            <person name="Susuki M."/>
            <person name="Suzuki K.-i.T."/>
            <person name="Hayashi T."/>
            <person name="Toyoda A."/>
            <person name="Oliveira C."/>
            <person name="Osipova E."/>
            <person name="Leigh N.D."/>
            <person name="Simon A."/>
            <person name="Yun M.H."/>
        </authorList>
    </citation>
    <scope>NUCLEOTIDE SEQUENCE</scope>
    <source>
        <strain evidence="2">20211129_DDA</strain>
        <tissue evidence="2">Liver</tissue>
    </source>
</reference>
<name>A0AAV7LKB1_PLEWA</name>
<proteinExistence type="predicted"/>
<feature type="region of interest" description="Disordered" evidence="1">
    <location>
        <begin position="42"/>
        <end position="84"/>
    </location>
</feature>